<protein>
    <submittedName>
        <fullName evidence="2">PASTA domain-containing protein</fullName>
    </submittedName>
</protein>
<dbReference type="Gene3D" id="3.30.10.20">
    <property type="match status" value="1"/>
</dbReference>
<organism evidence="2 3">
    <name type="scientific">Mycolicibacterium pallens</name>
    <dbReference type="NCBI Taxonomy" id="370524"/>
    <lineage>
        <taxon>Bacteria</taxon>
        <taxon>Bacillati</taxon>
        <taxon>Actinomycetota</taxon>
        <taxon>Actinomycetes</taxon>
        <taxon>Mycobacteriales</taxon>
        <taxon>Mycobacteriaceae</taxon>
        <taxon>Mycolicibacterium</taxon>
    </lineage>
</organism>
<evidence type="ECO:0000313" key="2">
    <source>
        <dbReference type="EMBL" id="QYL20159.1"/>
    </source>
</evidence>
<dbReference type="PROSITE" id="PS51178">
    <property type="entry name" value="PASTA"/>
    <property type="match status" value="1"/>
</dbReference>
<name>A0ABX8VQR0_9MYCO</name>
<reference evidence="2 3" key="1">
    <citation type="submission" date="2021-07" db="EMBL/GenBank/DDBJ databases">
        <title>Whole genome sequencing of non-tuberculosis mycobacteria type-strains.</title>
        <authorList>
            <person name="Igarashi Y."/>
            <person name="Osugi A."/>
            <person name="Mitarai S."/>
        </authorList>
    </citation>
    <scope>NUCLEOTIDE SEQUENCE [LARGE SCALE GENOMIC DNA]</scope>
    <source>
        <strain evidence="2 3">JCM 16370</strain>
    </source>
</reference>
<dbReference type="EMBL" id="CP080333">
    <property type="protein sequence ID" value="QYL20159.1"/>
    <property type="molecule type" value="Genomic_DNA"/>
</dbReference>
<dbReference type="CDD" id="cd06577">
    <property type="entry name" value="PASTA_pknB"/>
    <property type="match status" value="1"/>
</dbReference>
<evidence type="ECO:0000259" key="1">
    <source>
        <dbReference type="PROSITE" id="PS51178"/>
    </source>
</evidence>
<evidence type="ECO:0000313" key="3">
    <source>
        <dbReference type="Proteomes" id="UP000825367"/>
    </source>
</evidence>
<feature type="domain" description="PASTA" evidence="1">
    <location>
        <begin position="1"/>
        <end position="64"/>
    </location>
</feature>
<dbReference type="Pfam" id="PF03793">
    <property type="entry name" value="PASTA"/>
    <property type="match status" value="1"/>
</dbReference>
<dbReference type="Proteomes" id="UP000825367">
    <property type="component" value="Chromosome"/>
</dbReference>
<proteinExistence type="predicted"/>
<dbReference type="InterPro" id="IPR005543">
    <property type="entry name" value="PASTA_dom"/>
</dbReference>
<keyword evidence="3" id="KW-1185">Reference proteome</keyword>
<accession>A0ABX8VQR0</accession>
<gene>
    <name evidence="2" type="ORF">K0O64_27100</name>
</gene>
<sequence length="64" mass="6966">MPDLRGMYWSDADPALRTLGWTGVLSKAPDLPNSPYRTHQIATQIPAPGQVIAADAMITLQFAQ</sequence>